<dbReference type="SUPFAM" id="SSF48403">
    <property type="entry name" value="Ankyrin repeat"/>
    <property type="match status" value="3"/>
</dbReference>
<dbReference type="AlphaFoldDB" id="A0AAV2QKY8"/>
<evidence type="ECO:0000256" key="2">
    <source>
        <dbReference type="ARBA" id="ARBA00023043"/>
    </source>
</evidence>
<dbReference type="Pfam" id="PF12796">
    <property type="entry name" value="Ank_2"/>
    <property type="match status" value="6"/>
</dbReference>
<feature type="repeat" description="ANK" evidence="3">
    <location>
        <begin position="325"/>
        <end position="357"/>
    </location>
</feature>
<dbReference type="Pfam" id="PF00023">
    <property type="entry name" value="Ank"/>
    <property type="match status" value="2"/>
</dbReference>
<accession>A0AAV2QKY8</accession>
<dbReference type="PANTHER" id="PTHR24198">
    <property type="entry name" value="ANKYRIN REPEAT AND PROTEIN KINASE DOMAIN-CONTAINING PROTEIN"/>
    <property type="match status" value="1"/>
</dbReference>
<dbReference type="InterPro" id="IPR002110">
    <property type="entry name" value="Ankyrin_rpt"/>
</dbReference>
<proteinExistence type="predicted"/>
<dbReference type="SMART" id="SM00248">
    <property type="entry name" value="ANK"/>
    <property type="match status" value="18"/>
</dbReference>
<feature type="repeat" description="ANK" evidence="3">
    <location>
        <begin position="488"/>
        <end position="510"/>
    </location>
</feature>
<name>A0AAV2QKY8_MEGNR</name>
<keyword evidence="5" id="KW-1185">Reference proteome</keyword>
<feature type="repeat" description="ANK" evidence="3">
    <location>
        <begin position="156"/>
        <end position="188"/>
    </location>
</feature>
<feature type="repeat" description="ANK" evidence="3">
    <location>
        <begin position="189"/>
        <end position="221"/>
    </location>
</feature>
<evidence type="ECO:0000313" key="5">
    <source>
        <dbReference type="Proteomes" id="UP001497623"/>
    </source>
</evidence>
<dbReference type="PANTHER" id="PTHR24198:SF165">
    <property type="entry name" value="ANKYRIN REPEAT-CONTAINING PROTEIN-RELATED"/>
    <property type="match status" value="1"/>
</dbReference>
<dbReference type="PRINTS" id="PR01415">
    <property type="entry name" value="ANKYRIN"/>
</dbReference>
<reference evidence="4 5" key="1">
    <citation type="submission" date="2024-05" db="EMBL/GenBank/DDBJ databases">
        <authorList>
            <person name="Wallberg A."/>
        </authorList>
    </citation>
    <scope>NUCLEOTIDE SEQUENCE [LARGE SCALE GENOMIC DNA]</scope>
</reference>
<feature type="repeat" description="ANK" evidence="3">
    <location>
        <begin position="666"/>
        <end position="691"/>
    </location>
</feature>
<dbReference type="InterPro" id="IPR036770">
    <property type="entry name" value="Ankyrin_rpt-contain_sf"/>
</dbReference>
<feature type="repeat" description="ANK" evidence="3">
    <location>
        <begin position="89"/>
        <end position="121"/>
    </location>
</feature>
<keyword evidence="1" id="KW-0677">Repeat</keyword>
<feature type="repeat" description="ANK" evidence="3">
    <location>
        <begin position="699"/>
        <end position="731"/>
    </location>
</feature>
<organism evidence="4 5">
    <name type="scientific">Meganyctiphanes norvegica</name>
    <name type="common">Northern krill</name>
    <name type="synonym">Thysanopoda norvegica</name>
    <dbReference type="NCBI Taxonomy" id="48144"/>
    <lineage>
        <taxon>Eukaryota</taxon>
        <taxon>Metazoa</taxon>
        <taxon>Ecdysozoa</taxon>
        <taxon>Arthropoda</taxon>
        <taxon>Crustacea</taxon>
        <taxon>Multicrustacea</taxon>
        <taxon>Malacostraca</taxon>
        <taxon>Eumalacostraca</taxon>
        <taxon>Eucarida</taxon>
        <taxon>Euphausiacea</taxon>
        <taxon>Euphausiidae</taxon>
        <taxon>Meganyctiphanes</taxon>
    </lineage>
</organism>
<keyword evidence="2 3" id="KW-0040">ANK repeat</keyword>
<sequence>MGIYDHRKISIKLQWKSEPCARGHSVGLVTACHRGDEATVKRLLQEGANTEERLQDGRRCLHIACQMGSTYMVRSLLEAGANPDIQDSDGRTPLLLALENGTREVVEDLLASNADVMLADNIGVAPVHEAVRSGSIDLVKKLMEYKQLDVNICDSLGNSPAHYAAYTGYIDILELLFDVSARADLCNIRGQAPIHMAVFSGDLAVVQSLACHGVDLECEDQLGITPIQLSYTKAYTEIAVWIHNFINIRNKVIEVIGNGDEDELRIKLDALVVATAGVTFPILLPGSQLGCPRGTLIGTAASQGKHQVLGCLSVLDIDINHRGARGCTPLHDAARAGHVLTVCQLLDQGADIDANSHMEGEKGQTALQIAAYHGYTEVVTELCQRGADVNNLSQTNCSALYYAVDQGHLKSAKKLLKNKANHDIGLPSILPAVNRGDIQIVKAFLKAGLNFQSSSGKESMLKASQKGQKAILEHLIGSGCEIGVFDEDGRSCLHLAASGGHLNIVQWLMEEHNADPCVQDNLGLTPAQLAALRGNHHVSNWINKLAEQDSQENLHGLSLGQAQQSKNLGSGVMSGNQEAVLEALMRGADPNHTIDTGQGMKDTVLRVSIIKGYFPIVAILLEGGTHPEAKGDYPIPPLIEAICRGHTRIAESLLKAGSNVEAIDNEGNGALHLAVLQGDQPLVKMLLHAGALTCTVTKNGLSVIHLAIQKNDVDIIRILIEAGADINSSKYDEKPLASAVHTDCQNTVETVLRLGANVNIRDAKGMTALHLASQHGCSNVIASLLSAGANLTARTNDGLTSLHVAARYAQFEVFKILVEEGHPVNVLDTNGLTSEDIALEGNSFNIVNWLRKSD</sequence>
<feature type="repeat" description="ANK" evidence="3">
    <location>
        <begin position="56"/>
        <end position="88"/>
    </location>
</feature>
<dbReference type="PROSITE" id="PS50297">
    <property type="entry name" value="ANK_REP_REGION"/>
    <property type="match status" value="11"/>
</dbReference>
<evidence type="ECO:0000256" key="3">
    <source>
        <dbReference type="PROSITE-ProRule" id="PRU00023"/>
    </source>
</evidence>
<gene>
    <name evidence="4" type="ORF">MNOR_LOCUS13972</name>
</gene>
<feature type="repeat" description="ANK" evidence="3">
    <location>
        <begin position="764"/>
        <end position="796"/>
    </location>
</feature>
<dbReference type="PROSITE" id="PS50088">
    <property type="entry name" value="ANK_REPEAT"/>
    <property type="match status" value="11"/>
</dbReference>
<evidence type="ECO:0000313" key="4">
    <source>
        <dbReference type="EMBL" id="CAL4090172.1"/>
    </source>
</evidence>
<comment type="caution">
    <text evidence="4">The sequence shown here is derived from an EMBL/GenBank/DDBJ whole genome shotgun (WGS) entry which is preliminary data.</text>
</comment>
<feature type="repeat" description="ANK" evidence="3">
    <location>
        <begin position="362"/>
        <end position="394"/>
    </location>
</feature>
<protein>
    <submittedName>
        <fullName evidence="4">Uncharacterized protein</fullName>
    </submittedName>
</protein>
<dbReference type="EMBL" id="CAXKWB010008219">
    <property type="protein sequence ID" value="CAL4090172.1"/>
    <property type="molecule type" value="Genomic_DNA"/>
</dbReference>
<feature type="repeat" description="ANK" evidence="3">
    <location>
        <begin position="797"/>
        <end position="829"/>
    </location>
</feature>
<dbReference type="Proteomes" id="UP001497623">
    <property type="component" value="Unassembled WGS sequence"/>
</dbReference>
<evidence type="ECO:0000256" key="1">
    <source>
        <dbReference type="ARBA" id="ARBA00022737"/>
    </source>
</evidence>
<dbReference type="Gene3D" id="1.25.40.20">
    <property type="entry name" value="Ankyrin repeat-containing domain"/>
    <property type="match status" value="5"/>
</dbReference>